<dbReference type="Gene3D" id="2.160.20.80">
    <property type="entry name" value="E3 ubiquitin-protein ligase SopA"/>
    <property type="match status" value="1"/>
</dbReference>
<dbReference type="InterPro" id="IPR001646">
    <property type="entry name" value="5peptide_repeat"/>
</dbReference>
<dbReference type="RefSeq" id="WP_413277019.1">
    <property type="nucleotide sequence ID" value="NZ_JBHFNT010000071.1"/>
</dbReference>
<dbReference type="PANTHER" id="PTHR14136">
    <property type="entry name" value="BTB_POZ DOMAIN-CONTAINING PROTEIN KCTD9"/>
    <property type="match status" value="1"/>
</dbReference>
<evidence type="ECO:0000313" key="2">
    <source>
        <dbReference type="EMBL" id="MFB2834587.1"/>
    </source>
</evidence>
<keyword evidence="3" id="KW-1185">Reference proteome</keyword>
<feature type="region of interest" description="Disordered" evidence="1">
    <location>
        <begin position="372"/>
        <end position="399"/>
    </location>
</feature>
<name>A0ABV4WI89_9CYAN</name>
<dbReference type="Pfam" id="PF00805">
    <property type="entry name" value="Pentapeptide"/>
    <property type="match status" value="4"/>
</dbReference>
<accession>A0ABV4WI89</accession>
<evidence type="ECO:0000256" key="1">
    <source>
        <dbReference type="SAM" id="MobiDB-lite"/>
    </source>
</evidence>
<reference evidence="2 3" key="1">
    <citation type="submission" date="2024-09" db="EMBL/GenBank/DDBJ databases">
        <title>Floridaenema gen nov. (Aerosakkonemataceae, Aerosakkonematales ord. nov., Cyanobacteria) from benthic tropical and subtropical fresh waters, with the description of four new species.</title>
        <authorList>
            <person name="Moretto J.A."/>
            <person name="Berthold D.E."/>
            <person name="Lefler F.W."/>
            <person name="Huang I.-S."/>
            <person name="Laughinghouse H. IV."/>
        </authorList>
    </citation>
    <scope>NUCLEOTIDE SEQUENCE [LARGE SCALE GENOMIC DNA]</scope>
    <source>
        <strain evidence="2 3">BLCC-F167</strain>
    </source>
</reference>
<dbReference type="SUPFAM" id="SSF141571">
    <property type="entry name" value="Pentapeptide repeat-like"/>
    <property type="match status" value="1"/>
</dbReference>
<proteinExistence type="predicted"/>
<evidence type="ECO:0000313" key="3">
    <source>
        <dbReference type="Proteomes" id="UP001576780"/>
    </source>
</evidence>
<organism evidence="2 3">
    <name type="scientific">Floridaenema evergladense BLCC-F167</name>
    <dbReference type="NCBI Taxonomy" id="3153639"/>
    <lineage>
        <taxon>Bacteria</taxon>
        <taxon>Bacillati</taxon>
        <taxon>Cyanobacteriota</taxon>
        <taxon>Cyanophyceae</taxon>
        <taxon>Oscillatoriophycideae</taxon>
        <taxon>Aerosakkonematales</taxon>
        <taxon>Aerosakkonemataceae</taxon>
        <taxon>Floridanema</taxon>
        <taxon>Floridanema evergladense</taxon>
    </lineage>
</organism>
<dbReference type="Proteomes" id="UP001576780">
    <property type="component" value="Unassembled WGS sequence"/>
</dbReference>
<protein>
    <submittedName>
        <fullName evidence="2">Pentapeptide repeat-containing protein</fullName>
    </submittedName>
</protein>
<sequence length="399" mass="44221">MANWLHSTWLWMGVNVWNSWRKNFPHIEPDLYGINLNGANLKGVNFSGANLGPAGLFSADLQGADLTGAYLNGACLNRANLSEVKLSGALLRAADLTRANLTGANLSGAYLNRADLSTALLRVANLAKADLTGAFLRGAYLTGANLRGAYLSRADFTGAYMRAANLSEADLTAASFSEADFTAAFLIRTQALYTNFNKAKFTGACIQDWNINSATQLDDIVCDHIYLQYHQQERRPVTGEFAPGEFSKLFQKVFATVDLIFLHGIEWQAFSLALEKFNTEMSGYEISIQAIEQRLDGAFVIRFKVPCETNKAKIEKVLKLQYELALRDIDSKYGEQLQSQSDDIVNHRQQGANLMEIAKTMANRPIDLKSLTNSENFPVSESDLEDENRANHAQDFNFN</sequence>
<gene>
    <name evidence="2" type="ORF">ACE1CA_08640</name>
</gene>
<comment type="caution">
    <text evidence="2">The sequence shown here is derived from an EMBL/GenBank/DDBJ whole genome shotgun (WGS) entry which is preliminary data.</text>
</comment>
<dbReference type="EMBL" id="JBHFNT010000071">
    <property type="protein sequence ID" value="MFB2834587.1"/>
    <property type="molecule type" value="Genomic_DNA"/>
</dbReference>
<dbReference type="PANTHER" id="PTHR14136:SF17">
    <property type="entry name" value="BTB_POZ DOMAIN-CONTAINING PROTEIN KCTD9"/>
    <property type="match status" value="1"/>
</dbReference>
<dbReference type="InterPro" id="IPR051082">
    <property type="entry name" value="Pentapeptide-BTB/POZ_domain"/>
</dbReference>